<dbReference type="GO" id="GO:0016787">
    <property type="term" value="F:hydrolase activity"/>
    <property type="evidence" value="ECO:0007669"/>
    <property type="project" value="UniProtKB-KW"/>
</dbReference>
<keyword evidence="2 3" id="KW-0378">Hydrolase</keyword>
<dbReference type="Pfam" id="PF00300">
    <property type="entry name" value="His_Phos_1"/>
    <property type="match status" value="1"/>
</dbReference>
<sequence>MHRPRYDDWSFPKGKLDPGEHITAAAVREAAEETGLHVRLGAPLTPQSYLVAGGRTKVVHYWVGRCVGDDDVSGYLVNAEIDDLVWISVREAAEKLTYSFDRDTLDEAVKRREKTQALLVLRHGDARARKSWRKDDRLRPLLKTGTVQAERLVPLLAAYDVTTVASSSSIRCVQTVAPYAALTGFDVGLHDGLSEEDATKSSVDEVVEDLLDASAGAVLCTHRPVLPHVFEALGLEKVKLEPGGLIVVHHRKGRVTAVEQHRP</sequence>
<dbReference type="CDD" id="cd03673">
    <property type="entry name" value="NUDIX_Ap6A_hydrolase"/>
    <property type="match status" value="1"/>
</dbReference>
<dbReference type="SUPFAM" id="SSF55811">
    <property type="entry name" value="Nudix"/>
    <property type="match status" value="1"/>
</dbReference>
<evidence type="ECO:0000259" key="4">
    <source>
        <dbReference type="PROSITE" id="PS51462"/>
    </source>
</evidence>
<dbReference type="InterPro" id="IPR015797">
    <property type="entry name" value="NUDIX_hydrolase-like_dom_sf"/>
</dbReference>
<dbReference type="Gene3D" id="3.40.50.1240">
    <property type="entry name" value="Phosphoglycerate mutase-like"/>
    <property type="match status" value="1"/>
</dbReference>
<dbReference type="Proteomes" id="UP001500575">
    <property type="component" value="Unassembled WGS sequence"/>
</dbReference>
<evidence type="ECO:0000313" key="5">
    <source>
        <dbReference type="EMBL" id="GAA2126810.1"/>
    </source>
</evidence>
<evidence type="ECO:0000313" key="6">
    <source>
        <dbReference type="Proteomes" id="UP001500575"/>
    </source>
</evidence>
<accession>A0ABP5KA79</accession>
<dbReference type="Gene3D" id="3.90.79.10">
    <property type="entry name" value="Nucleoside Triphosphate Pyrophosphohydrolase"/>
    <property type="match status" value="1"/>
</dbReference>
<dbReference type="InterPro" id="IPR020476">
    <property type="entry name" value="Nudix_hydrolase"/>
</dbReference>
<evidence type="ECO:0000256" key="1">
    <source>
        <dbReference type="ARBA" id="ARBA00005582"/>
    </source>
</evidence>
<comment type="caution">
    <text evidence="5">The sequence shown here is derived from an EMBL/GenBank/DDBJ whole genome shotgun (WGS) entry which is preliminary data.</text>
</comment>
<dbReference type="Pfam" id="PF00293">
    <property type="entry name" value="NUDIX"/>
    <property type="match status" value="1"/>
</dbReference>
<dbReference type="PROSITE" id="PS00893">
    <property type="entry name" value="NUDIX_BOX"/>
    <property type="match status" value="1"/>
</dbReference>
<dbReference type="InterPro" id="IPR029033">
    <property type="entry name" value="His_PPase_superfam"/>
</dbReference>
<evidence type="ECO:0000256" key="2">
    <source>
        <dbReference type="ARBA" id="ARBA00022801"/>
    </source>
</evidence>
<dbReference type="EMBL" id="BAAAQQ010000012">
    <property type="protein sequence ID" value="GAA2126810.1"/>
    <property type="molecule type" value="Genomic_DNA"/>
</dbReference>
<dbReference type="InterPro" id="IPR000086">
    <property type="entry name" value="NUDIX_hydrolase_dom"/>
</dbReference>
<comment type="similarity">
    <text evidence="1 3">Belongs to the Nudix hydrolase family.</text>
</comment>
<name>A0ABP5KA79_9ACTN</name>
<reference evidence="6" key="1">
    <citation type="journal article" date="2019" name="Int. J. Syst. Evol. Microbiol.">
        <title>The Global Catalogue of Microorganisms (GCM) 10K type strain sequencing project: providing services to taxonomists for standard genome sequencing and annotation.</title>
        <authorList>
            <consortium name="The Broad Institute Genomics Platform"/>
            <consortium name="The Broad Institute Genome Sequencing Center for Infectious Disease"/>
            <person name="Wu L."/>
            <person name="Ma J."/>
        </authorList>
    </citation>
    <scope>NUCLEOTIDE SEQUENCE [LARGE SCALE GENOMIC DNA]</scope>
    <source>
        <strain evidence="6">JCM 16021</strain>
    </source>
</reference>
<organism evidence="5 6">
    <name type="scientific">Nocardioides bigeumensis</name>
    <dbReference type="NCBI Taxonomy" id="433657"/>
    <lineage>
        <taxon>Bacteria</taxon>
        <taxon>Bacillati</taxon>
        <taxon>Actinomycetota</taxon>
        <taxon>Actinomycetes</taxon>
        <taxon>Propionibacteriales</taxon>
        <taxon>Nocardioidaceae</taxon>
        <taxon>Nocardioides</taxon>
    </lineage>
</organism>
<gene>
    <name evidence="5" type="ORF">GCM10009843_25560</name>
</gene>
<dbReference type="PANTHER" id="PTHR21340">
    <property type="entry name" value="DIADENOSINE 5,5-P1,P4-TETRAPHOSPHATE PYROPHOSPHOHYDROLASE MUTT"/>
    <property type="match status" value="1"/>
</dbReference>
<feature type="domain" description="Nudix hydrolase" evidence="4">
    <location>
        <begin position="1"/>
        <end position="110"/>
    </location>
</feature>
<proteinExistence type="inferred from homology"/>
<dbReference type="SMART" id="SM00855">
    <property type="entry name" value="PGAM"/>
    <property type="match status" value="1"/>
</dbReference>
<dbReference type="InterPro" id="IPR020084">
    <property type="entry name" value="NUDIX_hydrolase_CS"/>
</dbReference>
<dbReference type="PANTHER" id="PTHR21340:SF0">
    <property type="entry name" value="BIS(5'-NUCLEOSYL)-TETRAPHOSPHATASE [ASYMMETRICAL]"/>
    <property type="match status" value="1"/>
</dbReference>
<protein>
    <submittedName>
        <fullName evidence="5">NUDIX hydrolase</fullName>
    </submittedName>
</protein>
<keyword evidence="6" id="KW-1185">Reference proteome</keyword>
<evidence type="ECO:0000256" key="3">
    <source>
        <dbReference type="RuleBase" id="RU003476"/>
    </source>
</evidence>
<dbReference type="SUPFAM" id="SSF53254">
    <property type="entry name" value="Phosphoglycerate mutase-like"/>
    <property type="match status" value="1"/>
</dbReference>
<dbReference type="PROSITE" id="PS51462">
    <property type="entry name" value="NUDIX"/>
    <property type="match status" value="1"/>
</dbReference>
<dbReference type="InterPro" id="IPR051325">
    <property type="entry name" value="Nudix_hydrolase_domain"/>
</dbReference>
<dbReference type="PRINTS" id="PR00502">
    <property type="entry name" value="NUDIXFAMILY"/>
</dbReference>
<dbReference type="InterPro" id="IPR013078">
    <property type="entry name" value="His_Pase_superF_clade-1"/>
</dbReference>